<sequence length="67" mass="7765">MSGSSSNQEKEKREKIKSILKQAGIGLLIGLIAASLIRFFLFFRSHWKRKKCFLPIPLEKEFIFPVL</sequence>
<evidence type="ECO:0000313" key="3">
    <source>
        <dbReference type="Proteomes" id="UP000012101"/>
    </source>
</evidence>
<keyword evidence="1" id="KW-0812">Transmembrane</keyword>
<name>M6FDQ2_9LEPT</name>
<reference evidence="2 3" key="1">
    <citation type="submission" date="2013-01" db="EMBL/GenBank/DDBJ databases">
        <authorList>
            <person name="Harkins D.M."/>
            <person name="Durkin A.S."/>
            <person name="Brinkac L.M."/>
            <person name="Haft D.H."/>
            <person name="Selengut J.D."/>
            <person name="Sanka R."/>
            <person name="DePew J."/>
            <person name="Purushe J."/>
            <person name="Hospenthal D.R."/>
            <person name="Murray C.K."/>
            <person name="Pimentel G."/>
            <person name="Wasfy M."/>
            <person name="Vinetz J.M."/>
            <person name="Sutton G.G."/>
            <person name="Nierman W.C."/>
            <person name="Fouts D.E."/>
        </authorList>
    </citation>
    <scope>NUCLEOTIDE SEQUENCE [LARGE SCALE GENOMIC DNA]</scope>
    <source>
        <strain evidence="2 3">2006001855</strain>
    </source>
</reference>
<proteinExistence type="predicted"/>
<gene>
    <name evidence="2" type="ORF">LEP1GSC038_1095</name>
</gene>
<dbReference type="Proteomes" id="UP000012101">
    <property type="component" value="Unassembled WGS sequence"/>
</dbReference>
<organism evidence="2 3">
    <name type="scientific">Leptospira weilii str. 2006001855</name>
    <dbReference type="NCBI Taxonomy" id="996804"/>
    <lineage>
        <taxon>Bacteria</taxon>
        <taxon>Pseudomonadati</taxon>
        <taxon>Spirochaetota</taxon>
        <taxon>Spirochaetia</taxon>
        <taxon>Leptospirales</taxon>
        <taxon>Leptospiraceae</taxon>
        <taxon>Leptospira</taxon>
    </lineage>
</organism>
<accession>M6FDQ2</accession>
<dbReference type="EMBL" id="AFJM02000074">
    <property type="protein sequence ID" value="EMM70525.1"/>
    <property type="molecule type" value="Genomic_DNA"/>
</dbReference>
<keyword evidence="1" id="KW-1133">Transmembrane helix</keyword>
<evidence type="ECO:0000313" key="2">
    <source>
        <dbReference type="EMBL" id="EMM70525.1"/>
    </source>
</evidence>
<feature type="transmembrane region" description="Helical" evidence="1">
    <location>
        <begin position="20"/>
        <end position="41"/>
    </location>
</feature>
<keyword evidence="1" id="KW-0472">Membrane</keyword>
<evidence type="ECO:0000256" key="1">
    <source>
        <dbReference type="SAM" id="Phobius"/>
    </source>
</evidence>
<comment type="caution">
    <text evidence="2">The sequence shown here is derived from an EMBL/GenBank/DDBJ whole genome shotgun (WGS) entry which is preliminary data.</text>
</comment>
<dbReference type="AlphaFoldDB" id="M6FDQ2"/>
<protein>
    <submittedName>
        <fullName evidence="2">Uncharacterized protein</fullName>
    </submittedName>
</protein>